<evidence type="ECO:0000256" key="1">
    <source>
        <dbReference type="SAM" id="Phobius"/>
    </source>
</evidence>
<dbReference type="RefSeq" id="WP_066772219.1">
    <property type="nucleotide sequence ID" value="NZ_CP013244.1"/>
</dbReference>
<evidence type="ECO:0000313" key="2">
    <source>
        <dbReference type="EMBL" id="ANP46785.1"/>
    </source>
</evidence>
<sequence length="163" mass="18014">MNTATFEIRGWHVLVTILAFFATIIGVNVTFAVLAVQSFPGEDVRRSYLQGLNYNETLAERREQAALGWRATTELRSDNQGAALVVVVSGRDAEAISGATITGELEWPTNSQLDRALTFESQGGGRYIARLDTLTAGRWRLRARAERGADALDFESELTWPTH</sequence>
<accession>A0A1B1AJQ4</accession>
<name>A0A1B1AJQ4_9PROT</name>
<dbReference type="Pfam" id="PF05751">
    <property type="entry name" value="FixH"/>
    <property type="match status" value="1"/>
</dbReference>
<dbReference type="KEGG" id="cbot:ATE48_13125"/>
<feature type="transmembrane region" description="Helical" evidence="1">
    <location>
        <begin position="12"/>
        <end position="36"/>
    </location>
</feature>
<reference evidence="2 3" key="1">
    <citation type="submission" date="2015-11" db="EMBL/GenBank/DDBJ databases">
        <title>Whole-Genome Sequence of Candidatus Oderbacter manganicum from the National Park Lower Oder Valley, Germany.</title>
        <authorList>
            <person name="Braun B."/>
            <person name="Liere K."/>
            <person name="Szewzyk U."/>
        </authorList>
    </citation>
    <scope>NUCLEOTIDE SEQUENCE [LARGE SCALE GENOMIC DNA]</scope>
    <source>
        <strain evidence="2 3">OTSz_A_272</strain>
    </source>
</reference>
<dbReference type="STRING" id="1759059.ATE48_13125"/>
<dbReference type="OrthoDB" id="1495896at2"/>
<organism evidence="2 3">
    <name type="scientific">Candidatus Viadribacter manganicus</name>
    <dbReference type="NCBI Taxonomy" id="1759059"/>
    <lineage>
        <taxon>Bacteria</taxon>
        <taxon>Pseudomonadati</taxon>
        <taxon>Pseudomonadota</taxon>
        <taxon>Alphaproteobacteria</taxon>
        <taxon>Hyphomonadales</taxon>
        <taxon>Hyphomonadaceae</taxon>
        <taxon>Candidatus Viadribacter</taxon>
    </lineage>
</organism>
<keyword evidence="1" id="KW-1133">Transmembrane helix</keyword>
<evidence type="ECO:0008006" key="4">
    <source>
        <dbReference type="Google" id="ProtNLM"/>
    </source>
</evidence>
<dbReference type="InterPro" id="IPR008620">
    <property type="entry name" value="FixH"/>
</dbReference>
<proteinExistence type="predicted"/>
<dbReference type="Proteomes" id="UP000092498">
    <property type="component" value="Chromosome"/>
</dbReference>
<gene>
    <name evidence="2" type="ORF">ATE48_13125</name>
</gene>
<dbReference type="AlphaFoldDB" id="A0A1B1AJQ4"/>
<keyword evidence="3" id="KW-1185">Reference proteome</keyword>
<protein>
    <recommendedName>
        <fullName evidence="4">Nitrogen fixation protein FixH</fullName>
    </recommendedName>
</protein>
<keyword evidence="1" id="KW-0472">Membrane</keyword>
<evidence type="ECO:0000313" key="3">
    <source>
        <dbReference type="Proteomes" id="UP000092498"/>
    </source>
</evidence>
<keyword evidence="1" id="KW-0812">Transmembrane</keyword>
<dbReference type="EMBL" id="CP013244">
    <property type="protein sequence ID" value="ANP46785.1"/>
    <property type="molecule type" value="Genomic_DNA"/>
</dbReference>
<dbReference type="InParanoid" id="A0A1B1AJQ4"/>